<dbReference type="HAMAP" id="MF_00271">
    <property type="entry name" value="ATP_synth_D_arch"/>
    <property type="match status" value="1"/>
</dbReference>
<dbReference type="GO" id="GO:0042777">
    <property type="term" value="P:proton motive force-driven plasma membrane ATP synthesis"/>
    <property type="evidence" value="ECO:0007669"/>
    <property type="project" value="UniProtKB-UniRule"/>
</dbReference>
<dbReference type="NCBIfam" id="TIGR00309">
    <property type="entry name" value="V_ATPase_subD"/>
    <property type="match status" value="1"/>
</dbReference>
<keyword evidence="4 6" id="KW-0406">Ion transport</keyword>
<dbReference type="GO" id="GO:0005524">
    <property type="term" value="F:ATP binding"/>
    <property type="evidence" value="ECO:0007669"/>
    <property type="project" value="UniProtKB-UniRule"/>
</dbReference>
<evidence type="ECO:0000256" key="5">
    <source>
        <dbReference type="ARBA" id="ARBA00023310"/>
    </source>
</evidence>
<comment type="caution">
    <text evidence="8">The sequence shown here is derived from an EMBL/GenBank/DDBJ whole genome shotgun (WGS) entry which is preliminary data.</text>
</comment>
<evidence type="ECO:0000256" key="7">
    <source>
        <dbReference type="SAM" id="Coils"/>
    </source>
</evidence>
<evidence type="ECO:0000256" key="4">
    <source>
        <dbReference type="ARBA" id="ARBA00023065"/>
    </source>
</evidence>
<reference evidence="8 9" key="1">
    <citation type="journal article" date="2014" name="Int. J. Syst. Evol. Microbiol.">
        <title>Phylogenomics and the dynamic genome evolution of the genus Streptococcus.</title>
        <authorList>
            <consortium name="The Broad Institute Genome Sequencing Platform"/>
            <person name="Richards V.P."/>
            <person name="Palmer S.R."/>
            <person name="Pavinski Bitar P.D."/>
            <person name="Qin X."/>
            <person name="Weinstock G.M."/>
            <person name="Highlander S.K."/>
            <person name="Town C.D."/>
            <person name="Burne R.A."/>
            <person name="Stanhope M.J."/>
        </authorList>
    </citation>
    <scope>NUCLEOTIDE SEQUENCE [LARGE SCALE GENOMIC DNA]</scope>
    <source>
        <strain evidence="8 9">2285-97</strain>
    </source>
</reference>
<keyword evidence="9" id="KW-1185">Reference proteome</keyword>
<dbReference type="GO" id="GO:0046933">
    <property type="term" value="F:proton-transporting ATP synthase activity, rotational mechanism"/>
    <property type="evidence" value="ECO:0007669"/>
    <property type="project" value="UniProtKB-UniRule"/>
</dbReference>
<comment type="function">
    <text evidence="6">Produces ATP from ADP in the presence of a proton gradient across the membrane.</text>
</comment>
<dbReference type="Proteomes" id="UP000005388">
    <property type="component" value="Unassembled WGS sequence"/>
</dbReference>
<evidence type="ECO:0000256" key="6">
    <source>
        <dbReference type="HAMAP-Rule" id="MF_00271"/>
    </source>
</evidence>
<keyword evidence="7" id="KW-0175">Coiled coil</keyword>
<dbReference type="AlphaFoldDB" id="G5KHB1"/>
<dbReference type="Pfam" id="PF01813">
    <property type="entry name" value="ATP-synt_D"/>
    <property type="match status" value="1"/>
</dbReference>
<keyword evidence="2 6" id="KW-0813">Transport</keyword>
<dbReference type="STRING" id="764291.STRUR_0204"/>
<comment type="similarity">
    <text evidence="1 6">Belongs to the V-ATPase D subunit family.</text>
</comment>
<proteinExistence type="inferred from homology"/>
<dbReference type="FunFam" id="1.10.287.3240:FF:000007">
    <property type="entry name" value="V-type ATP synthase subunit D"/>
    <property type="match status" value="1"/>
</dbReference>
<evidence type="ECO:0000256" key="2">
    <source>
        <dbReference type="ARBA" id="ARBA00022448"/>
    </source>
</evidence>
<dbReference type="NCBIfam" id="NF001546">
    <property type="entry name" value="PRK00373.1-5"/>
    <property type="match status" value="1"/>
</dbReference>
<organism evidence="8 9">
    <name type="scientific">Streptococcus urinalis 2285-97</name>
    <dbReference type="NCBI Taxonomy" id="764291"/>
    <lineage>
        <taxon>Bacteria</taxon>
        <taxon>Bacillati</taxon>
        <taxon>Bacillota</taxon>
        <taxon>Bacilli</taxon>
        <taxon>Lactobacillales</taxon>
        <taxon>Streptococcaceae</taxon>
        <taxon>Streptococcus</taxon>
    </lineage>
</organism>
<keyword evidence="5 6" id="KW-0066">ATP synthesis</keyword>
<sequence>MARLNVKPTRMELSNLKTRLKTATRGHKLLKDKRDELMRHFVDLIKENNDLRQEVERDLASNMQDFVLAKSQENDLMVEELFAVPFQEVDLFIETENIMSVNVPKFHVNTNQHDDNKGEFSYSFLSSNSEMDETISKIESLQSKMLRLAEVEKTCQLMADEIEKTRRRVNGLEYAIIPQLEETIHYIELKLEEAERANLVRIMKVK</sequence>
<dbReference type="EMBL" id="AEUZ02000001">
    <property type="protein sequence ID" value="EHJ57658.1"/>
    <property type="molecule type" value="Genomic_DNA"/>
</dbReference>
<dbReference type="GO" id="GO:0016787">
    <property type="term" value="F:hydrolase activity"/>
    <property type="evidence" value="ECO:0007669"/>
    <property type="project" value="UniProtKB-KW"/>
</dbReference>
<accession>G5KHB1</accession>
<keyword evidence="8" id="KW-0378">Hydrolase</keyword>
<dbReference type="eggNOG" id="COG1394">
    <property type="taxonomic scope" value="Bacteria"/>
</dbReference>
<dbReference type="InterPro" id="IPR002699">
    <property type="entry name" value="V_ATPase_D"/>
</dbReference>
<protein>
    <recommendedName>
        <fullName evidence="6">V-type ATP synthase subunit D</fullName>
    </recommendedName>
    <alternativeName>
        <fullName evidence="6">V-ATPase subunit D</fullName>
    </alternativeName>
</protein>
<evidence type="ECO:0000313" key="9">
    <source>
        <dbReference type="Proteomes" id="UP000005388"/>
    </source>
</evidence>
<keyword evidence="3 6" id="KW-0375">Hydrogen ion transport</keyword>
<evidence type="ECO:0000256" key="1">
    <source>
        <dbReference type="ARBA" id="ARBA00005850"/>
    </source>
</evidence>
<feature type="coiled-coil region" evidence="7">
    <location>
        <begin position="148"/>
        <end position="197"/>
    </location>
</feature>
<dbReference type="GO" id="GO:0046961">
    <property type="term" value="F:proton-transporting ATPase activity, rotational mechanism"/>
    <property type="evidence" value="ECO:0007669"/>
    <property type="project" value="InterPro"/>
</dbReference>
<dbReference type="PANTHER" id="PTHR11671">
    <property type="entry name" value="V-TYPE ATP SYNTHASE SUBUNIT D"/>
    <property type="match status" value="1"/>
</dbReference>
<name>G5KHB1_9STRE</name>
<evidence type="ECO:0000256" key="3">
    <source>
        <dbReference type="ARBA" id="ARBA00022781"/>
    </source>
</evidence>
<evidence type="ECO:0000313" key="8">
    <source>
        <dbReference type="EMBL" id="EHJ57658.1"/>
    </source>
</evidence>
<dbReference type="RefSeq" id="WP_006740356.1">
    <property type="nucleotide sequence ID" value="NZ_AEUZ02000001.1"/>
</dbReference>
<gene>
    <name evidence="6" type="primary">atpD</name>
    <name evidence="8" type="ORF">STRUR_0204</name>
</gene>
<dbReference type="Gene3D" id="1.10.287.3240">
    <property type="match status" value="1"/>
</dbReference>